<sequence>MSDIFKFLDDCSLRANDFDKKHEFLIDGFLPAELITMIYSAGGSGKTFLAYAITSKLCKMGKKVFYIDFDNPVNVLKERKCDELLINRYENLRYIQRSSVQIHPYSLILELEKSSIKGTYDNCVFILDSLINFCDLFNDNHLMKLFDALKNMREAGATIIVLHHANKDGKNYQGSTCIRNAIDCMYKLSQKPANIGELNFVLEVAKERAAIVDSAFNLKIDTLELNSLEKSVANMSEYEFSFTTKATAILKESDRLSKTEFLNALGYEKDDKTARECLDKFDGRLWFSNKVGKTIFYSSSSTALQLSSKDTKNSLLDTQEAVINE</sequence>
<feature type="domain" description="CobQ/CobB/MinD/ParA nucleotide binding" evidence="1">
    <location>
        <begin position="35"/>
        <end position="168"/>
    </location>
</feature>
<dbReference type="InterPro" id="IPR027417">
    <property type="entry name" value="P-loop_NTPase"/>
</dbReference>
<dbReference type="Pfam" id="PF01656">
    <property type="entry name" value="CbiA"/>
    <property type="match status" value="1"/>
</dbReference>
<dbReference type="InterPro" id="IPR002586">
    <property type="entry name" value="CobQ/CobB/MinD/ParA_Nub-bd_dom"/>
</dbReference>
<evidence type="ECO:0000313" key="3">
    <source>
        <dbReference type="Proteomes" id="UP000682951"/>
    </source>
</evidence>
<dbReference type="Gene3D" id="3.40.50.300">
    <property type="entry name" value="P-loop containing nucleotide triphosphate hydrolases"/>
    <property type="match status" value="1"/>
</dbReference>
<dbReference type="EMBL" id="JAGSSW010000002">
    <property type="protein sequence ID" value="MBR8463638.1"/>
    <property type="molecule type" value="Genomic_DNA"/>
</dbReference>
<name>A0ABS5HHB1_9BACT</name>
<dbReference type="Proteomes" id="UP000682951">
    <property type="component" value="Unassembled WGS sequence"/>
</dbReference>
<organism evidence="2 3">
    <name type="scientific">Campylobacter anatolicus</name>
    <dbReference type="NCBI Taxonomy" id="2829105"/>
    <lineage>
        <taxon>Bacteria</taxon>
        <taxon>Pseudomonadati</taxon>
        <taxon>Campylobacterota</taxon>
        <taxon>Epsilonproteobacteria</taxon>
        <taxon>Campylobacterales</taxon>
        <taxon>Campylobacteraceae</taxon>
        <taxon>Campylobacter</taxon>
    </lineage>
</organism>
<keyword evidence="3" id="KW-1185">Reference proteome</keyword>
<dbReference type="SUPFAM" id="SSF52540">
    <property type="entry name" value="P-loop containing nucleoside triphosphate hydrolases"/>
    <property type="match status" value="1"/>
</dbReference>
<gene>
    <name evidence="2" type="ORF">KDD93_03500</name>
</gene>
<protein>
    <submittedName>
        <fullName evidence="2">AAA family ATPase</fullName>
    </submittedName>
</protein>
<dbReference type="RefSeq" id="WP_212141733.1">
    <property type="nucleotide sequence ID" value="NZ_JAGSSW010000002.1"/>
</dbReference>
<evidence type="ECO:0000313" key="2">
    <source>
        <dbReference type="EMBL" id="MBR8463638.1"/>
    </source>
</evidence>
<proteinExistence type="predicted"/>
<accession>A0ABS5HHB1</accession>
<comment type="caution">
    <text evidence="2">The sequence shown here is derived from an EMBL/GenBank/DDBJ whole genome shotgun (WGS) entry which is preliminary data.</text>
</comment>
<reference evidence="2 3" key="1">
    <citation type="submission" date="2021-04" db="EMBL/GenBank/DDBJ databases">
        <title>Molecular and phenotypic characterization and identification of bacterial isolates recovered from the Anatolian ground squirrels (Spermophilus xanthoprymnus) and which have the potential to form a new species in the Campylobacter genus.</title>
        <authorList>
            <person name="Aydin F."/>
            <person name="Abay S."/>
            <person name="Kayman T."/>
            <person name="Karakaya E."/>
            <person name="Mustak H.K."/>
            <person name="Mustak I.B."/>
            <person name="Bilgin N."/>
            <person name="Duzler A."/>
            <person name="Sahin O."/>
            <person name="Guran O."/>
            <person name="Saticioglu I.B."/>
        </authorList>
    </citation>
    <scope>NUCLEOTIDE SEQUENCE [LARGE SCALE GENOMIC DNA]</scope>
    <source>
        <strain evidence="3">faydin-G24</strain>
    </source>
</reference>
<evidence type="ECO:0000259" key="1">
    <source>
        <dbReference type="Pfam" id="PF01656"/>
    </source>
</evidence>